<name>A0A8J4F855_9CHLO</name>
<feature type="region of interest" description="Disordered" evidence="1">
    <location>
        <begin position="55"/>
        <end position="120"/>
    </location>
</feature>
<feature type="compositionally biased region" description="Low complexity" evidence="1">
    <location>
        <begin position="71"/>
        <end position="88"/>
    </location>
</feature>
<keyword evidence="3" id="KW-1185">Reference proteome</keyword>
<gene>
    <name evidence="2" type="ORF">Vafri_14980</name>
</gene>
<dbReference type="Proteomes" id="UP000747399">
    <property type="component" value="Unassembled WGS sequence"/>
</dbReference>
<accession>A0A8J4F855</accession>
<dbReference type="AlphaFoldDB" id="A0A8J4F855"/>
<evidence type="ECO:0000313" key="2">
    <source>
        <dbReference type="EMBL" id="GIL60376.1"/>
    </source>
</evidence>
<sequence>MVYHSMKYSRVIPALYFFRPWRPHSPTWSSPSGPAICIVSLISSVDFSTGIRHDANATSCAESREEKVPFSSSSEANSSSAVSISQAARPLSVTTPGPGRHHGVNIKTCQRGPRPTIKTT</sequence>
<comment type="caution">
    <text evidence="2">The sequence shown here is derived from an EMBL/GenBank/DDBJ whole genome shotgun (WGS) entry which is preliminary data.</text>
</comment>
<proteinExistence type="predicted"/>
<reference evidence="2" key="1">
    <citation type="journal article" date="2021" name="Proc. Natl. Acad. Sci. U.S.A.">
        <title>Three genomes in the algal genus Volvox reveal the fate of a haploid sex-determining region after a transition to homothallism.</title>
        <authorList>
            <person name="Yamamoto K."/>
            <person name="Hamaji T."/>
            <person name="Kawai-Toyooka H."/>
            <person name="Matsuzaki R."/>
            <person name="Takahashi F."/>
            <person name="Nishimura Y."/>
            <person name="Kawachi M."/>
            <person name="Noguchi H."/>
            <person name="Minakuchi Y."/>
            <person name="Umen J.G."/>
            <person name="Toyoda A."/>
            <person name="Nozaki H."/>
        </authorList>
    </citation>
    <scope>NUCLEOTIDE SEQUENCE</scope>
    <source>
        <strain evidence="2">NIES-3780</strain>
    </source>
</reference>
<organism evidence="2 3">
    <name type="scientific">Volvox africanus</name>
    <dbReference type="NCBI Taxonomy" id="51714"/>
    <lineage>
        <taxon>Eukaryota</taxon>
        <taxon>Viridiplantae</taxon>
        <taxon>Chlorophyta</taxon>
        <taxon>core chlorophytes</taxon>
        <taxon>Chlorophyceae</taxon>
        <taxon>CS clade</taxon>
        <taxon>Chlamydomonadales</taxon>
        <taxon>Volvocaceae</taxon>
        <taxon>Volvox</taxon>
    </lineage>
</organism>
<protein>
    <submittedName>
        <fullName evidence="2">Uncharacterized protein</fullName>
    </submittedName>
</protein>
<dbReference type="EMBL" id="BNCO01000039">
    <property type="protein sequence ID" value="GIL60376.1"/>
    <property type="molecule type" value="Genomic_DNA"/>
</dbReference>
<evidence type="ECO:0000313" key="3">
    <source>
        <dbReference type="Proteomes" id="UP000747399"/>
    </source>
</evidence>
<evidence type="ECO:0000256" key="1">
    <source>
        <dbReference type="SAM" id="MobiDB-lite"/>
    </source>
</evidence>